<name>A0ABN8T3P3_9CNID</name>
<reference evidence="2 3" key="1">
    <citation type="submission" date="2022-05" db="EMBL/GenBank/DDBJ databases">
        <authorList>
            <consortium name="Genoscope - CEA"/>
            <person name="William W."/>
        </authorList>
    </citation>
    <scope>NUCLEOTIDE SEQUENCE [LARGE SCALE GENOMIC DNA]</scope>
</reference>
<feature type="chain" id="PRO_5045905106" evidence="1">
    <location>
        <begin position="21"/>
        <end position="89"/>
    </location>
</feature>
<evidence type="ECO:0000313" key="2">
    <source>
        <dbReference type="EMBL" id="CAH3198869.1"/>
    </source>
</evidence>
<evidence type="ECO:0000256" key="1">
    <source>
        <dbReference type="SAM" id="SignalP"/>
    </source>
</evidence>
<sequence>MGGKLLYVYVLLALVTITTCKPRMNTLQNFFRTEITKGADKRAIARCTDFCSTYSNCQGFDAYGEYFIVYGRCPSGLVCCYYYKYSIDE</sequence>
<evidence type="ECO:0000313" key="3">
    <source>
        <dbReference type="Proteomes" id="UP001159427"/>
    </source>
</evidence>
<comment type="caution">
    <text evidence="2">The sequence shown here is derived from an EMBL/GenBank/DDBJ whole genome shotgun (WGS) entry which is preliminary data.</text>
</comment>
<keyword evidence="1" id="KW-0732">Signal</keyword>
<organism evidence="2 3">
    <name type="scientific">Porites evermanni</name>
    <dbReference type="NCBI Taxonomy" id="104178"/>
    <lineage>
        <taxon>Eukaryota</taxon>
        <taxon>Metazoa</taxon>
        <taxon>Cnidaria</taxon>
        <taxon>Anthozoa</taxon>
        <taxon>Hexacorallia</taxon>
        <taxon>Scleractinia</taxon>
        <taxon>Fungiina</taxon>
        <taxon>Poritidae</taxon>
        <taxon>Porites</taxon>
    </lineage>
</organism>
<gene>
    <name evidence="2" type="ORF">PEVE_00037248</name>
</gene>
<proteinExistence type="predicted"/>
<protein>
    <submittedName>
        <fullName evidence="2">Uncharacterized protein</fullName>
    </submittedName>
</protein>
<dbReference type="EMBL" id="CALNXI010006069">
    <property type="protein sequence ID" value="CAH3198869.1"/>
    <property type="molecule type" value="Genomic_DNA"/>
</dbReference>
<feature type="signal peptide" evidence="1">
    <location>
        <begin position="1"/>
        <end position="20"/>
    </location>
</feature>
<accession>A0ABN8T3P3</accession>
<dbReference type="Proteomes" id="UP001159427">
    <property type="component" value="Unassembled WGS sequence"/>
</dbReference>
<keyword evidence="3" id="KW-1185">Reference proteome</keyword>